<keyword evidence="2" id="KW-0813">Transport</keyword>
<dbReference type="RefSeq" id="WP_046144996.1">
    <property type="nucleotide sequence ID" value="NZ_KQ033912.1"/>
</dbReference>
<dbReference type="PATRIC" id="fig|927665.4.peg.118"/>
<evidence type="ECO:0000313" key="6">
    <source>
        <dbReference type="EMBL" id="KKB59850.1"/>
    </source>
</evidence>
<comment type="caution">
    <text evidence="6">The sequence shown here is derived from an EMBL/GenBank/DDBJ whole genome shotgun (WGS) entry which is preliminary data.</text>
</comment>
<evidence type="ECO:0000256" key="1">
    <source>
        <dbReference type="ARBA" id="ARBA00009477"/>
    </source>
</evidence>
<accession>A0A0F5JQG5</accession>
<organism evidence="6 7">
    <name type="scientific">Parabacteroides goldsteinii DSM 19448 = WAL 12034</name>
    <dbReference type="NCBI Taxonomy" id="927665"/>
    <lineage>
        <taxon>Bacteria</taxon>
        <taxon>Pseudomonadati</taxon>
        <taxon>Bacteroidota</taxon>
        <taxon>Bacteroidia</taxon>
        <taxon>Bacteroidales</taxon>
        <taxon>Tannerellaceae</taxon>
        <taxon>Parabacteroides</taxon>
    </lineage>
</organism>
<dbReference type="AlphaFoldDB" id="A0A0F5JQG5"/>
<dbReference type="InterPro" id="IPR051909">
    <property type="entry name" value="MFP_Cation_Efflux"/>
</dbReference>
<evidence type="ECO:0000259" key="5">
    <source>
        <dbReference type="Pfam" id="PF25967"/>
    </source>
</evidence>
<evidence type="ECO:0000256" key="2">
    <source>
        <dbReference type="ARBA" id="ARBA00022448"/>
    </source>
</evidence>
<evidence type="ECO:0000259" key="4">
    <source>
        <dbReference type="Pfam" id="PF25954"/>
    </source>
</evidence>
<gene>
    <name evidence="6" type="ORF">HMPREF1535_00122</name>
</gene>
<dbReference type="SUPFAM" id="SSF111369">
    <property type="entry name" value="HlyD-like secretion proteins"/>
    <property type="match status" value="1"/>
</dbReference>
<dbReference type="InterPro" id="IPR006143">
    <property type="entry name" value="RND_pump_MFP"/>
</dbReference>
<dbReference type="Gene3D" id="2.40.420.20">
    <property type="match status" value="1"/>
</dbReference>
<dbReference type="PROSITE" id="PS51257">
    <property type="entry name" value="PROKAR_LIPOPROTEIN"/>
    <property type="match status" value="1"/>
</dbReference>
<reference evidence="6 7" key="1">
    <citation type="submission" date="2013-04" db="EMBL/GenBank/DDBJ databases">
        <title>The Genome Sequence of Parabacteroides goldsteinii DSM 19448.</title>
        <authorList>
            <consortium name="The Broad Institute Genomics Platform"/>
            <person name="Earl A."/>
            <person name="Ward D."/>
            <person name="Feldgarden M."/>
            <person name="Gevers D."/>
            <person name="Martens E."/>
            <person name="Sakamoto M."/>
            <person name="Benno Y."/>
            <person name="Song Y."/>
            <person name="Liu C."/>
            <person name="Lee J."/>
            <person name="Bolanos M."/>
            <person name="Vaisanen M.L."/>
            <person name="Finegold S.M."/>
            <person name="Walker B."/>
            <person name="Young S."/>
            <person name="Zeng Q."/>
            <person name="Gargeya S."/>
            <person name="Fitzgerald M."/>
            <person name="Haas B."/>
            <person name="Abouelleil A."/>
            <person name="Allen A.W."/>
            <person name="Alvarado L."/>
            <person name="Arachchi H.M."/>
            <person name="Berlin A.M."/>
            <person name="Chapman S.B."/>
            <person name="Gainer-Dewar J."/>
            <person name="Goldberg J."/>
            <person name="Griggs A."/>
            <person name="Gujja S."/>
            <person name="Hansen M."/>
            <person name="Howarth C."/>
            <person name="Imamovic A."/>
            <person name="Ireland A."/>
            <person name="Larimer J."/>
            <person name="McCowan C."/>
            <person name="Murphy C."/>
            <person name="Pearson M."/>
            <person name="Poon T.W."/>
            <person name="Priest M."/>
            <person name="Roberts A."/>
            <person name="Saif S."/>
            <person name="Shea T."/>
            <person name="Sisk P."/>
            <person name="Sykes S."/>
            <person name="Wortman J."/>
            <person name="Nusbaum C."/>
            <person name="Birren B."/>
        </authorList>
    </citation>
    <scope>NUCLEOTIDE SEQUENCE [LARGE SCALE GENOMIC DNA]</scope>
    <source>
        <strain evidence="6 7">DSM 19448</strain>
    </source>
</reference>
<dbReference type="InterPro" id="IPR058792">
    <property type="entry name" value="Beta-barrel_RND_2"/>
</dbReference>
<protein>
    <submittedName>
        <fullName evidence="6">Efflux transporter, RND family, MFP subunit</fullName>
    </submittedName>
</protein>
<dbReference type="Pfam" id="PF25954">
    <property type="entry name" value="Beta-barrel_RND_2"/>
    <property type="match status" value="1"/>
</dbReference>
<dbReference type="InterPro" id="IPR058627">
    <property type="entry name" value="MdtA-like_C"/>
</dbReference>
<dbReference type="PANTHER" id="PTHR30097:SF16">
    <property type="entry name" value="CATION EFFLUX SYSTEM (CZCB-LIKE)"/>
    <property type="match status" value="1"/>
</dbReference>
<dbReference type="NCBIfam" id="TIGR01730">
    <property type="entry name" value="RND_mfp"/>
    <property type="match status" value="1"/>
</dbReference>
<name>A0A0F5JQG5_9BACT</name>
<keyword evidence="3" id="KW-0175">Coiled coil</keyword>
<dbReference type="GO" id="GO:0016020">
    <property type="term" value="C:membrane"/>
    <property type="evidence" value="ECO:0007669"/>
    <property type="project" value="InterPro"/>
</dbReference>
<dbReference type="Gene3D" id="2.40.50.100">
    <property type="match status" value="1"/>
</dbReference>
<dbReference type="HOGENOM" id="CLU_018816_13_3_10"/>
<evidence type="ECO:0000313" key="7">
    <source>
        <dbReference type="Proteomes" id="UP000033047"/>
    </source>
</evidence>
<dbReference type="GO" id="GO:0022857">
    <property type="term" value="F:transmembrane transporter activity"/>
    <property type="evidence" value="ECO:0007669"/>
    <property type="project" value="InterPro"/>
</dbReference>
<dbReference type="Gene3D" id="2.40.30.170">
    <property type="match status" value="1"/>
</dbReference>
<dbReference type="Gene3D" id="1.10.287.470">
    <property type="entry name" value="Helix hairpin bin"/>
    <property type="match status" value="1"/>
</dbReference>
<sequence>MKQLLMLLLPAMVLCSCNQNKQDDEVAIAVTLRGDTIQIGDKSPILSRLKTDVVKKEPYRLEFSTSGVVKAIPSNYAEIASPFAGRISKSFVRLGQMVTPGSPVFEISSPSFFETGKGYYQAKQEMELALKSLKREKDLLQNKVGVQKELEEAEVNYELKKKDYENAVAALKVFQIEPEDLVLGQPLIVRSPIAGEIVTDRIVIGQYIKEDAEPVAVIANLNKVWVAAHVKEKDMGMIQSLDSVEIRLVAMPDLPLPGKIYHVSEMLDEDTRSVEVLIECDNSAHLMKPAMYGTVKLCDRSADVIRIPTSAILQEEEGAYVLVSLGNNAYRKQKVTTSVTEDGKTVILTGLNSGDTIVTTGAFYLLDAR</sequence>
<feature type="domain" description="CusB-like beta-barrel" evidence="4">
    <location>
        <begin position="223"/>
        <end position="298"/>
    </location>
</feature>
<evidence type="ECO:0000256" key="3">
    <source>
        <dbReference type="SAM" id="Coils"/>
    </source>
</evidence>
<dbReference type="Proteomes" id="UP000033047">
    <property type="component" value="Unassembled WGS sequence"/>
</dbReference>
<dbReference type="EMBL" id="AQHV01000001">
    <property type="protein sequence ID" value="KKB59850.1"/>
    <property type="molecule type" value="Genomic_DNA"/>
</dbReference>
<feature type="domain" description="Multidrug resistance protein MdtA-like C-terminal permuted SH3" evidence="5">
    <location>
        <begin position="303"/>
        <end position="362"/>
    </location>
</feature>
<dbReference type="Pfam" id="PF25967">
    <property type="entry name" value="RND-MFP_C"/>
    <property type="match status" value="1"/>
</dbReference>
<feature type="coiled-coil region" evidence="3">
    <location>
        <begin position="123"/>
        <end position="170"/>
    </location>
</feature>
<dbReference type="PANTHER" id="PTHR30097">
    <property type="entry name" value="CATION EFFLUX SYSTEM PROTEIN CUSB"/>
    <property type="match status" value="1"/>
</dbReference>
<dbReference type="STRING" id="927665.HMPREF1535_00122"/>
<dbReference type="FunFam" id="2.40.30.170:FF:000010">
    <property type="entry name" value="Efflux RND transporter periplasmic adaptor subunit"/>
    <property type="match status" value="1"/>
</dbReference>
<proteinExistence type="inferred from homology"/>
<comment type="similarity">
    <text evidence="1">Belongs to the membrane fusion protein (MFP) (TC 8.A.1) family.</text>
</comment>